<feature type="non-terminal residue" evidence="1">
    <location>
        <position position="1"/>
    </location>
</feature>
<organism evidence="1 2">
    <name type="scientific">Candidatus Synechococcus spongiarum 142</name>
    <dbReference type="NCBI Taxonomy" id="1608213"/>
    <lineage>
        <taxon>Bacteria</taxon>
        <taxon>Bacillati</taxon>
        <taxon>Cyanobacteriota</taxon>
        <taxon>Cyanophyceae</taxon>
        <taxon>Synechococcales</taxon>
        <taxon>Synechococcaceae</taxon>
        <taxon>Synechococcus</taxon>
    </lineage>
</organism>
<reference evidence="1 2" key="1">
    <citation type="submission" date="2015-01" db="EMBL/GenBank/DDBJ databases">
        <title>Lifestyle Evolution in Cyanobacterial Symbionts of Sponges.</title>
        <authorList>
            <person name="Burgsdorf I."/>
            <person name="Slaby B.M."/>
            <person name="Handley K.M."/>
            <person name="Haber M."/>
            <person name="Blom J."/>
            <person name="Marshall C.W."/>
            <person name="Gilbert J.A."/>
            <person name="Hentschel U."/>
            <person name="Steindler L."/>
        </authorList>
    </citation>
    <scope>NUCLEOTIDE SEQUENCE [LARGE SCALE GENOMIC DNA]</scope>
    <source>
        <strain evidence="1">142</strain>
    </source>
</reference>
<gene>
    <name evidence="1" type="ORF">TH68_06550</name>
</gene>
<name>A0A6N3X7U7_9SYNE</name>
<proteinExistence type="predicted"/>
<evidence type="ECO:0000313" key="2">
    <source>
        <dbReference type="Proteomes" id="UP000035054"/>
    </source>
</evidence>
<sequence length="97" mass="11005">SLPWDDTDKKGRPRQRDLRPLLKDLILHGQGGAAVQLAVDVAIDPTGRSLKPEQLEMILADHLGERLCITTLRRDWLYLRPEAAKRQIEEAPACDRL</sequence>
<dbReference type="EMBL" id="JXUO01000218">
    <property type="protein sequence ID" value="KKZ13662.1"/>
    <property type="molecule type" value="Genomic_DNA"/>
</dbReference>
<comment type="caution">
    <text evidence="1">The sequence shown here is derived from an EMBL/GenBank/DDBJ whole genome shotgun (WGS) entry which is preliminary data.</text>
</comment>
<dbReference type="Proteomes" id="UP000035054">
    <property type="component" value="Unassembled WGS sequence"/>
</dbReference>
<protein>
    <submittedName>
        <fullName evidence="1">Uncharacterized protein</fullName>
    </submittedName>
</protein>
<accession>A0A6N3X7U7</accession>
<evidence type="ECO:0000313" key="1">
    <source>
        <dbReference type="EMBL" id="KKZ13662.1"/>
    </source>
</evidence>
<dbReference type="AlphaFoldDB" id="A0A6N3X7U7"/>